<name>A0A0M3KAI4_ANISI</name>
<dbReference type="Proteomes" id="UP000267096">
    <property type="component" value="Unassembled WGS sequence"/>
</dbReference>
<organism evidence="4">
    <name type="scientific">Anisakis simplex</name>
    <name type="common">Herring worm</name>
    <dbReference type="NCBI Taxonomy" id="6269"/>
    <lineage>
        <taxon>Eukaryota</taxon>
        <taxon>Metazoa</taxon>
        <taxon>Ecdysozoa</taxon>
        <taxon>Nematoda</taxon>
        <taxon>Chromadorea</taxon>
        <taxon>Rhabditida</taxon>
        <taxon>Spirurina</taxon>
        <taxon>Ascaridomorpha</taxon>
        <taxon>Ascaridoidea</taxon>
        <taxon>Anisakidae</taxon>
        <taxon>Anisakis</taxon>
        <taxon>Anisakis simplex complex</taxon>
    </lineage>
</organism>
<dbReference type="EMBL" id="UYRR01034060">
    <property type="protein sequence ID" value="VDK60254.1"/>
    <property type="molecule type" value="Genomic_DNA"/>
</dbReference>
<keyword evidence="1" id="KW-0812">Transmembrane</keyword>
<dbReference type="WBParaSite" id="ASIM_0001798001-mRNA-1">
    <property type="protein sequence ID" value="ASIM_0001798001-mRNA-1"/>
    <property type="gene ID" value="ASIM_0001798001"/>
</dbReference>
<feature type="transmembrane region" description="Helical" evidence="1">
    <location>
        <begin position="199"/>
        <end position="217"/>
    </location>
</feature>
<keyword evidence="1" id="KW-1133">Transmembrane helix</keyword>
<dbReference type="GO" id="GO:0017147">
    <property type="term" value="F:Wnt-protein binding"/>
    <property type="evidence" value="ECO:0007669"/>
    <property type="project" value="TreeGrafter"/>
</dbReference>
<feature type="transmembrane region" description="Helical" evidence="1">
    <location>
        <begin position="78"/>
        <end position="94"/>
    </location>
</feature>
<feature type="transmembrane region" description="Helical" evidence="1">
    <location>
        <begin position="238"/>
        <end position="263"/>
    </location>
</feature>
<proteinExistence type="predicted"/>
<dbReference type="GO" id="GO:1990698">
    <property type="term" value="F:palmitoleoyltransferase activity"/>
    <property type="evidence" value="ECO:0007669"/>
    <property type="project" value="TreeGrafter"/>
</dbReference>
<dbReference type="GO" id="GO:0061355">
    <property type="term" value="P:Wnt protein secretion"/>
    <property type="evidence" value="ECO:0007669"/>
    <property type="project" value="TreeGrafter"/>
</dbReference>
<dbReference type="PANTHER" id="PTHR13906">
    <property type="entry name" value="PORCUPINE"/>
    <property type="match status" value="1"/>
</dbReference>
<feature type="transmembrane region" description="Helical" evidence="1">
    <location>
        <begin position="165"/>
        <end position="187"/>
    </location>
</feature>
<reference evidence="4" key="1">
    <citation type="submission" date="2017-02" db="UniProtKB">
        <authorList>
            <consortium name="WormBaseParasite"/>
        </authorList>
    </citation>
    <scope>IDENTIFICATION</scope>
</reference>
<gene>
    <name evidence="2" type="ORF">ASIM_LOCUS17381</name>
</gene>
<dbReference type="GO" id="GO:0030258">
    <property type="term" value="P:lipid modification"/>
    <property type="evidence" value="ECO:0007669"/>
    <property type="project" value="TreeGrafter"/>
</dbReference>
<dbReference type="OrthoDB" id="5968863at2759"/>
<keyword evidence="3" id="KW-1185">Reference proteome</keyword>
<accession>A0A0M3KAI4</accession>
<dbReference type="GO" id="GO:0005783">
    <property type="term" value="C:endoplasmic reticulum"/>
    <property type="evidence" value="ECO:0007669"/>
    <property type="project" value="TreeGrafter"/>
</dbReference>
<keyword evidence="1" id="KW-0472">Membrane</keyword>
<evidence type="ECO:0000313" key="3">
    <source>
        <dbReference type="Proteomes" id="UP000267096"/>
    </source>
</evidence>
<evidence type="ECO:0000256" key="1">
    <source>
        <dbReference type="SAM" id="Phobius"/>
    </source>
</evidence>
<dbReference type="AlphaFoldDB" id="A0A0M3KAI4"/>
<feature type="transmembrane region" description="Helical" evidence="1">
    <location>
        <begin position="101"/>
        <end position="122"/>
    </location>
</feature>
<evidence type="ECO:0000313" key="2">
    <source>
        <dbReference type="EMBL" id="VDK60254.1"/>
    </source>
</evidence>
<sequence length="313" mass="35449">MDIEEYDVNMDVDHNDFIYLSDEDYQDMIELNSNYSQLIVCGKGVLESLQFLIVKLISFAVIKRILVALNTAGKLNEYLLNAFIAGGGLFMLWTHNSDTFLCIITFIALLLPIVYLTPFISAYRYSELISVSFGITSLLFWCQFDSTVNDADELRQYSLTAEMFLSIRGTLMIVIMKLVSICCDIVGEQSSSWNEIDLTALIAYFLDPCTVLFGPWISFSQYKRSLQCKSFKEQMKDIIYGIFLVAISLIFVLYSSCITELIFPRNGFWSSFGIAQSFRFSHYFVSSLSHASAVAAGISISPVTDYISIELPR</sequence>
<dbReference type="InterPro" id="IPR049941">
    <property type="entry name" value="LPLAT_7/PORCN-like"/>
</dbReference>
<protein>
    <submittedName>
        <fullName evidence="4">Pecanex-like protein</fullName>
    </submittedName>
</protein>
<dbReference type="GO" id="GO:0016020">
    <property type="term" value="C:membrane"/>
    <property type="evidence" value="ECO:0007669"/>
    <property type="project" value="TreeGrafter"/>
</dbReference>
<evidence type="ECO:0000313" key="4">
    <source>
        <dbReference type="WBParaSite" id="ASIM_0001798001-mRNA-1"/>
    </source>
</evidence>
<dbReference type="PANTHER" id="PTHR13906:SF12">
    <property type="entry name" value="PROTEIN-SERINE O-PALMITOLEOYLTRANSFERASE PORCUPINE"/>
    <property type="match status" value="1"/>
</dbReference>
<reference evidence="2 3" key="2">
    <citation type="submission" date="2018-11" db="EMBL/GenBank/DDBJ databases">
        <authorList>
            <consortium name="Pathogen Informatics"/>
        </authorList>
    </citation>
    <scope>NUCLEOTIDE SEQUENCE [LARGE SCALE GENOMIC DNA]</scope>
</reference>